<organism evidence="1 2">
    <name type="scientific">Phlebia brevispora</name>
    <dbReference type="NCBI Taxonomy" id="194682"/>
    <lineage>
        <taxon>Eukaryota</taxon>
        <taxon>Fungi</taxon>
        <taxon>Dikarya</taxon>
        <taxon>Basidiomycota</taxon>
        <taxon>Agaricomycotina</taxon>
        <taxon>Agaricomycetes</taxon>
        <taxon>Polyporales</taxon>
        <taxon>Meruliaceae</taxon>
        <taxon>Phlebia</taxon>
    </lineage>
</organism>
<dbReference type="Proteomes" id="UP001148662">
    <property type="component" value="Unassembled WGS sequence"/>
</dbReference>
<gene>
    <name evidence="1" type="ORF">NM688_g2979</name>
</gene>
<proteinExistence type="predicted"/>
<comment type="caution">
    <text evidence="1">The sequence shown here is derived from an EMBL/GenBank/DDBJ whole genome shotgun (WGS) entry which is preliminary data.</text>
</comment>
<protein>
    <submittedName>
        <fullName evidence="1">Uncharacterized protein</fullName>
    </submittedName>
</protein>
<accession>A0ACC1T791</accession>
<sequence length="924" mass="105443">MDYTKDELGLEEDDGDDSELRPSLSSSEWGRSDDGYLSPDELEEPGWEAPVVPEDNREDEEMEDINMEDEPNNVAGQPMAGDGSARIRIENALRQRIYVEQFPSKVAGQPIEAPSGAMPSEYAEYQARVPHTGDASNLFSPFRSELDWKVAHWAKLRGPGSTAVSELLEIPGVQEKLGLSYKNARELNKLVDVLPATRPRFVRDEIVVADEAFDVYMRDVVECLKALFGDAEFARYLVFLPERHYADPDHTLRLYHDMHTGKWWWAVQKAVEADSPGATIMPIIISSDKTQVTLFRNKTAYPVYLTIGNLPKDIRGRPSQRGQILIAYLPTTKLDHITNKAARRRMLGNLFHACVKRILAPLETLGKTGLPMTSGDGITRRIHPIFAAYIGDYPEQLLVTGVKTGLCAVCSVPHDELGSLDSTYPRRNIHEIRGILKMADGPGPPSEYAKQCRDRGMKPIYHPFWMDLPYSNPFLSITPDILHQVLQGVVKHVVAWIKKACSTAEIDARCRRLPPNHNVRLFLKGITPLSRLTGQEHADICRILLGLIVDMRLPNGLSSAPLVRAVRALLDFVYLAQYPIHSDESLRSLEDALQRFHENKHIFVDLGVRQDFDIPKLHYCTKHFRQQIEFFGTTDNFNTEYTERLHIDFAKEAYRASNKKNEYPQMTLWLERKEKVLRHAQYISWVQNGRPPFETMNPLHRHHTSHIKMARHPSRKAAVTFEQLGTQYGATQFRECLSRFIAEHNHPEASTAELNYIASTQPILFHKVRVFHKARFWEHDFPLYRHASDQYDVIHVRPARGNVPGRFDTALINDGTGGAVGIKGYRVGHVRVIFTIPQRDLASAFSPEKVDSVPEHLAYIEWFTPFRQPDPDHVPLSRIRRSIHLLPRYGAQAPREWTSANVLDHCRTFYANSFGDRHMYGILF</sequence>
<reference evidence="1" key="1">
    <citation type="submission" date="2022-07" db="EMBL/GenBank/DDBJ databases">
        <title>Genome Sequence of Phlebia brevispora.</title>
        <authorList>
            <person name="Buettner E."/>
        </authorList>
    </citation>
    <scope>NUCLEOTIDE SEQUENCE</scope>
    <source>
        <strain evidence="1">MPL23</strain>
    </source>
</reference>
<evidence type="ECO:0000313" key="1">
    <source>
        <dbReference type="EMBL" id="KAJ3554685.1"/>
    </source>
</evidence>
<keyword evidence="2" id="KW-1185">Reference proteome</keyword>
<evidence type="ECO:0000313" key="2">
    <source>
        <dbReference type="Proteomes" id="UP001148662"/>
    </source>
</evidence>
<dbReference type="EMBL" id="JANHOG010000406">
    <property type="protein sequence ID" value="KAJ3554685.1"/>
    <property type="molecule type" value="Genomic_DNA"/>
</dbReference>
<name>A0ACC1T791_9APHY</name>